<dbReference type="EMBL" id="QKRA01000004">
    <property type="protein sequence ID" value="RDL44052.1"/>
    <property type="molecule type" value="Genomic_DNA"/>
</dbReference>
<dbReference type="Proteomes" id="UP000254326">
    <property type="component" value="Unassembled WGS sequence"/>
</dbReference>
<protein>
    <submittedName>
        <fullName evidence="1">Glycosyltransferase</fullName>
    </submittedName>
</protein>
<organism evidence="1 2">
    <name type="scientific">Marinomonas piezotolerans</name>
    <dbReference type="NCBI Taxonomy" id="2213058"/>
    <lineage>
        <taxon>Bacteria</taxon>
        <taxon>Pseudomonadati</taxon>
        <taxon>Pseudomonadota</taxon>
        <taxon>Gammaproteobacteria</taxon>
        <taxon>Oceanospirillales</taxon>
        <taxon>Oceanospirillaceae</taxon>
        <taxon>Marinomonas</taxon>
    </lineage>
</organism>
<dbReference type="GO" id="GO:0016740">
    <property type="term" value="F:transferase activity"/>
    <property type="evidence" value="ECO:0007669"/>
    <property type="project" value="UniProtKB-KW"/>
</dbReference>
<gene>
    <name evidence="1" type="ORF">DN730_10470</name>
</gene>
<accession>A0A370U8G1</accession>
<proteinExistence type="predicted"/>
<keyword evidence="2" id="KW-1185">Reference proteome</keyword>
<comment type="caution">
    <text evidence="1">The sequence shown here is derived from an EMBL/GenBank/DDBJ whole genome shotgun (WGS) entry which is preliminary data.</text>
</comment>
<sequence length="392" mass="44100">MFKRLDLAIINRSFWPIYPVIGEALMRFAEQQAKTHKVGVILQDHADIRAQLSMHQRGEKVDFYPAHAFSVSGSAILRRALDAVFFMLWVFVVLLIKRPKKVYVSTDPPVLVPFIVMLYCAVSRSQYVYHLQDIHPEAANVVIPIKPFLFRIMCWLDSVTMRRASLLITITQEMADQIRMRSDTRSPIEVLANPSVSFNQVKLSEQKKTGFTFCGNAGRLQRIPLLIKAIDQYCQKGGTLPFVFAGAGVYASDLDQLAQRHSNVTYKGVVSASDAAQLNADFEWALLPIEDEVTRYAFPSKSSSYVFSGALIAAVCGSETSVARWVVNNRLGEVIVPSDEALSQFFLNVENALYDAKDFDLERSELKRSLGFDMFVQKLNTLVFDMDGCKNG</sequence>
<reference evidence="1 2" key="1">
    <citation type="submission" date="2018-06" db="EMBL/GenBank/DDBJ databases">
        <title>Marinomonas sp. YLB-05 draft genome sequence.</title>
        <authorList>
            <person name="Yu L."/>
            <person name="Tang X."/>
        </authorList>
    </citation>
    <scope>NUCLEOTIDE SEQUENCE [LARGE SCALE GENOMIC DNA]</scope>
    <source>
        <strain evidence="1 2">YLB-05</strain>
    </source>
</reference>
<dbReference type="SUPFAM" id="SSF53756">
    <property type="entry name" value="UDP-Glycosyltransferase/glycogen phosphorylase"/>
    <property type="match status" value="1"/>
</dbReference>
<evidence type="ECO:0000313" key="2">
    <source>
        <dbReference type="Proteomes" id="UP000254326"/>
    </source>
</evidence>
<evidence type="ECO:0000313" key="1">
    <source>
        <dbReference type="EMBL" id="RDL44052.1"/>
    </source>
</evidence>
<dbReference type="AlphaFoldDB" id="A0A370U8G1"/>
<dbReference type="Gene3D" id="3.40.50.2000">
    <property type="entry name" value="Glycogen Phosphorylase B"/>
    <property type="match status" value="1"/>
</dbReference>
<name>A0A370U8G1_9GAMM</name>
<dbReference type="OrthoDB" id="9787293at2"/>
<keyword evidence="1" id="KW-0808">Transferase</keyword>